<dbReference type="EMBL" id="JAIZAY010000019">
    <property type="protein sequence ID" value="KAJ8024208.1"/>
    <property type="molecule type" value="Genomic_DNA"/>
</dbReference>
<comment type="caution">
    <text evidence="1">The sequence shown here is derived from an EMBL/GenBank/DDBJ whole genome shotgun (WGS) entry which is preliminary data.</text>
</comment>
<gene>
    <name evidence="1" type="ORF">HOLleu_36869</name>
</gene>
<evidence type="ECO:0000313" key="2">
    <source>
        <dbReference type="Proteomes" id="UP001152320"/>
    </source>
</evidence>
<evidence type="ECO:0000313" key="1">
    <source>
        <dbReference type="EMBL" id="KAJ8024208.1"/>
    </source>
</evidence>
<reference evidence="1" key="1">
    <citation type="submission" date="2021-10" db="EMBL/GenBank/DDBJ databases">
        <title>Tropical sea cucumber genome reveals ecological adaptation and Cuvierian tubules defense mechanism.</title>
        <authorList>
            <person name="Chen T."/>
        </authorList>
    </citation>
    <scope>NUCLEOTIDE SEQUENCE</scope>
    <source>
        <strain evidence="1">Nanhai2018</strain>
        <tissue evidence="1">Muscle</tissue>
    </source>
</reference>
<dbReference type="Proteomes" id="UP001152320">
    <property type="component" value="Chromosome 19"/>
</dbReference>
<name>A0A9Q0YKH9_HOLLE</name>
<dbReference type="AlphaFoldDB" id="A0A9Q0YKH9"/>
<organism evidence="1 2">
    <name type="scientific">Holothuria leucospilota</name>
    <name type="common">Black long sea cucumber</name>
    <name type="synonym">Mertensiothuria leucospilota</name>
    <dbReference type="NCBI Taxonomy" id="206669"/>
    <lineage>
        <taxon>Eukaryota</taxon>
        <taxon>Metazoa</taxon>
        <taxon>Echinodermata</taxon>
        <taxon>Eleutherozoa</taxon>
        <taxon>Echinozoa</taxon>
        <taxon>Holothuroidea</taxon>
        <taxon>Aspidochirotacea</taxon>
        <taxon>Aspidochirotida</taxon>
        <taxon>Holothuriidae</taxon>
        <taxon>Holothuria</taxon>
    </lineage>
</organism>
<proteinExistence type="predicted"/>
<accession>A0A9Q0YKH9</accession>
<sequence>MINGEMFNSTPPVTKLNLQENRTFDSVSTLQFSPTGEEVNVTCNISLDGTDIKTSASATFLTYIYQVFSFC</sequence>
<keyword evidence="2" id="KW-1185">Reference proteome</keyword>
<protein>
    <submittedName>
        <fullName evidence="1">Uncharacterized protein</fullName>
    </submittedName>
</protein>